<keyword evidence="5" id="KW-1185">Reference proteome</keyword>
<evidence type="ECO:0000313" key="4">
    <source>
        <dbReference type="EMBL" id="TRM57794.1"/>
    </source>
</evidence>
<gene>
    <name evidence="4" type="ORF">BD626DRAFT_513542</name>
</gene>
<accession>A0A550BZ12</accession>
<comment type="caution">
    <text evidence="4">The sequence shown here is derived from an EMBL/GenBank/DDBJ whole genome shotgun (WGS) entry which is preliminary data.</text>
</comment>
<evidence type="ECO:0000259" key="3">
    <source>
        <dbReference type="Pfam" id="PF08593"/>
    </source>
</evidence>
<proteinExistence type="inferred from homology"/>
<protein>
    <recommendedName>
        <fullName evidence="3">Mug135-like C-terminal domain-containing protein</fullName>
    </recommendedName>
</protein>
<comment type="similarity">
    <text evidence="1">Belongs to the UPF0612 family.</text>
</comment>
<reference evidence="4 5" key="1">
    <citation type="journal article" date="2019" name="New Phytol.">
        <title>Comparative genomics reveals unique wood-decay strategies and fruiting body development in the Schizophyllaceae.</title>
        <authorList>
            <person name="Almasi E."/>
            <person name="Sahu N."/>
            <person name="Krizsan K."/>
            <person name="Balint B."/>
            <person name="Kovacs G.M."/>
            <person name="Kiss B."/>
            <person name="Cseklye J."/>
            <person name="Drula E."/>
            <person name="Henrissat B."/>
            <person name="Nagy I."/>
            <person name="Chovatia M."/>
            <person name="Adam C."/>
            <person name="LaButti K."/>
            <person name="Lipzen A."/>
            <person name="Riley R."/>
            <person name="Grigoriev I.V."/>
            <person name="Nagy L.G."/>
        </authorList>
    </citation>
    <scope>NUCLEOTIDE SEQUENCE [LARGE SCALE GENOMIC DNA]</scope>
    <source>
        <strain evidence="4 5">NL-1724</strain>
    </source>
</reference>
<organism evidence="4 5">
    <name type="scientific">Schizophyllum amplum</name>
    <dbReference type="NCBI Taxonomy" id="97359"/>
    <lineage>
        <taxon>Eukaryota</taxon>
        <taxon>Fungi</taxon>
        <taxon>Dikarya</taxon>
        <taxon>Basidiomycota</taxon>
        <taxon>Agaricomycotina</taxon>
        <taxon>Agaricomycetes</taxon>
        <taxon>Agaricomycetidae</taxon>
        <taxon>Agaricales</taxon>
        <taxon>Schizophyllaceae</taxon>
        <taxon>Schizophyllum</taxon>
    </lineage>
</organism>
<evidence type="ECO:0000256" key="2">
    <source>
        <dbReference type="SAM" id="MobiDB-lite"/>
    </source>
</evidence>
<name>A0A550BZ12_9AGAR</name>
<sequence>MPPVLRSHTKRAAGATPTAASQIDNTKKKTLIPATKRKPQRSAPLNQAQSKPLQVVEPDDIEDSEEKPYPYVYKPLEEPSWEQARRDAIATGAPDCYIDDIAQTKLVFATALYRFCKVVDDNHFSLYDASFARDLNLQRRDGLKYSYEIMPFVDSSLLPSAEPYTLPLIRNAQVLHELSMRELSWYLQGYGLPVPCSRSERIGVLKKYIGINV</sequence>
<dbReference type="InterPro" id="IPR013902">
    <property type="entry name" value="Mug135-like_C"/>
</dbReference>
<evidence type="ECO:0000256" key="1">
    <source>
        <dbReference type="ARBA" id="ARBA00005788"/>
    </source>
</evidence>
<feature type="domain" description="Mug135-like C-terminal" evidence="3">
    <location>
        <begin position="136"/>
        <end position="211"/>
    </location>
</feature>
<evidence type="ECO:0000313" key="5">
    <source>
        <dbReference type="Proteomes" id="UP000320762"/>
    </source>
</evidence>
<dbReference type="Pfam" id="PF08593">
    <property type="entry name" value="Mug135_C"/>
    <property type="match status" value="1"/>
</dbReference>
<feature type="compositionally biased region" description="Polar residues" evidence="2">
    <location>
        <begin position="43"/>
        <end position="52"/>
    </location>
</feature>
<feature type="region of interest" description="Disordered" evidence="2">
    <location>
        <begin position="1"/>
        <end position="68"/>
    </location>
</feature>
<dbReference type="AlphaFoldDB" id="A0A550BZ12"/>
<dbReference type="Proteomes" id="UP000320762">
    <property type="component" value="Unassembled WGS sequence"/>
</dbReference>
<dbReference type="EMBL" id="VDMD01000042">
    <property type="protein sequence ID" value="TRM57794.1"/>
    <property type="molecule type" value="Genomic_DNA"/>
</dbReference>
<dbReference type="OrthoDB" id="10402710at2759"/>